<evidence type="ECO:0000313" key="3">
    <source>
        <dbReference type="EMBL" id="GGV86535.1"/>
    </source>
</evidence>
<comment type="caution">
    <text evidence="3">The sequence shown here is derived from an EMBL/GenBank/DDBJ whole genome shotgun (WGS) entry which is preliminary data.</text>
</comment>
<proteinExistence type="predicted"/>
<accession>A0ABQ2W331</accession>
<reference evidence="4" key="1">
    <citation type="journal article" date="2019" name="Int. J. Syst. Evol. Microbiol.">
        <title>The Global Catalogue of Microorganisms (GCM) 10K type strain sequencing project: providing services to taxonomists for standard genome sequencing and annotation.</title>
        <authorList>
            <consortium name="The Broad Institute Genomics Platform"/>
            <consortium name="The Broad Institute Genome Sequencing Center for Infectious Disease"/>
            <person name="Wu L."/>
            <person name="Ma J."/>
        </authorList>
    </citation>
    <scope>NUCLEOTIDE SEQUENCE [LARGE SCALE GENOMIC DNA]</scope>
    <source>
        <strain evidence="4">JCM 4376</strain>
    </source>
</reference>
<dbReference type="RefSeq" id="WP_229867009.1">
    <property type="nucleotide sequence ID" value="NZ_BMTF01000010.1"/>
</dbReference>
<gene>
    <name evidence="3" type="ORF">GCM10015535_34840</name>
</gene>
<keyword evidence="2" id="KW-0812">Transmembrane</keyword>
<feature type="region of interest" description="Disordered" evidence="1">
    <location>
        <begin position="1"/>
        <end position="31"/>
    </location>
</feature>
<evidence type="ECO:0000256" key="1">
    <source>
        <dbReference type="SAM" id="MobiDB-lite"/>
    </source>
</evidence>
<dbReference type="Proteomes" id="UP000660675">
    <property type="component" value="Unassembled WGS sequence"/>
</dbReference>
<organism evidence="3 4">
    <name type="scientific">Streptomyces gelaticus</name>
    <dbReference type="NCBI Taxonomy" id="285446"/>
    <lineage>
        <taxon>Bacteria</taxon>
        <taxon>Bacillati</taxon>
        <taxon>Actinomycetota</taxon>
        <taxon>Actinomycetes</taxon>
        <taxon>Kitasatosporales</taxon>
        <taxon>Streptomycetaceae</taxon>
        <taxon>Streptomyces</taxon>
    </lineage>
</organism>
<dbReference type="EMBL" id="BMTF01000010">
    <property type="protein sequence ID" value="GGV86535.1"/>
    <property type="molecule type" value="Genomic_DNA"/>
</dbReference>
<evidence type="ECO:0000313" key="4">
    <source>
        <dbReference type="Proteomes" id="UP000660675"/>
    </source>
</evidence>
<name>A0ABQ2W331_9ACTN</name>
<feature type="transmembrane region" description="Helical" evidence="2">
    <location>
        <begin position="148"/>
        <end position="171"/>
    </location>
</feature>
<protein>
    <submittedName>
        <fullName evidence="3">Uncharacterized protein</fullName>
    </submittedName>
</protein>
<keyword evidence="2" id="KW-0472">Membrane</keyword>
<keyword evidence="2" id="KW-1133">Transmembrane helix</keyword>
<sequence>MSSVLTLKRAPEPERNGTAEGQATAPGAPAPVGHVIEFTDGPGGESRVVAHVERELPEGGVPAYLAARKTGARSFVLWADPERRARLATLVTASAADGVATYRVLGAQGEHIGTLVREKALSGKGLRTRWTVAQAGCPEAVGFKGRIFWWYVWWLLLPIQVAIGVGSVLSGSGDAARGPRRIIWRAGREAPLEFLSDGDEIHVHASWVDWRLAAALGALIRTFDSWMGTPWDDKRK</sequence>
<evidence type="ECO:0000256" key="2">
    <source>
        <dbReference type="SAM" id="Phobius"/>
    </source>
</evidence>
<keyword evidence="4" id="KW-1185">Reference proteome</keyword>